<dbReference type="Ensembl" id="ENSOSUT00000010070.1">
    <property type="protein sequence ID" value="ENSOSUP00000009729.1"/>
    <property type="gene ID" value="ENSOSUG00000007107.1"/>
</dbReference>
<dbReference type="SMART" id="SM00233">
    <property type="entry name" value="PH"/>
    <property type="match status" value="2"/>
</dbReference>
<dbReference type="FunFam" id="2.30.29.30:FF:000329">
    <property type="entry name" value="alpha-1-syntrophin"/>
    <property type="match status" value="1"/>
</dbReference>
<dbReference type="CDD" id="cd01258">
    <property type="entry name" value="PHsplit_syntrophin"/>
    <property type="match status" value="1"/>
</dbReference>
<keyword evidence="5" id="KW-0677">Repeat</keyword>
<dbReference type="InterPro" id="IPR011993">
    <property type="entry name" value="PH-like_dom_sf"/>
</dbReference>
<reference evidence="10" key="2">
    <citation type="submission" date="2025-09" db="UniProtKB">
        <authorList>
            <consortium name="Ensembl"/>
        </authorList>
    </citation>
    <scope>IDENTIFICATION</scope>
</reference>
<evidence type="ECO:0000256" key="7">
    <source>
        <dbReference type="ARBA" id="ARBA00023212"/>
    </source>
</evidence>
<dbReference type="GO" id="GO:0031594">
    <property type="term" value="C:neuromuscular junction"/>
    <property type="evidence" value="ECO:0007669"/>
    <property type="project" value="TreeGrafter"/>
</dbReference>
<dbReference type="PANTHER" id="PTHR10554:SF6">
    <property type="entry name" value="ALPHA-1-SYNTROPHIN"/>
    <property type="match status" value="1"/>
</dbReference>
<dbReference type="InterPro" id="IPR001478">
    <property type="entry name" value="PDZ"/>
</dbReference>
<dbReference type="Pfam" id="PF18012">
    <property type="entry name" value="PH_17"/>
    <property type="match status" value="1"/>
</dbReference>
<dbReference type="Pfam" id="PF00595">
    <property type="entry name" value="PDZ"/>
    <property type="match status" value="1"/>
</dbReference>
<dbReference type="Gene3D" id="2.30.29.30">
    <property type="entry name" value="Pleckstrin-homology domain (PH domain)/Phosphotyrosine-binding domain (PTB)"/>
    <property type="match status" value="1"/>
</dbReference>
<dbReference type="GO" id="GO:0042383">
    <property type="term" value="C:sarcolemma"/>
    <property type="evidence" value="ECO:0007669"/>
    <property type="project" value="TreeGrafter"/>
</dbReference>
<dbReference type="GO" id="GO:0016010">
    <property type="term" value="C:dystrophin-associated glycoprotein complex"/>
    <property type="evidence" value="ECO:0007669"/>
    <property type="project" value="TreeGrafter"/>
</dbReference>
<dbReference type="Gene3D" id="2.30.42.10">
    <property type="match status" value="1"/>
</dbReference>
<keyword evidence="6" id="KW-0472">Membrane</keyword>
<proteinExistence type="inferred from homology"/>
<evidence type="ECO:0000256" key="1">
    <source>
        <dbReference type="ARBA" id="ARBA00004170"/>
    </source>
</evidence>
<comment type="subcellular location">
    <subcellularLocation>
        <location evidence="2">Cytoplasm</location>
        <location evidence="2">Cytoskeleton</location>
    </subcellularLocation>
    <subcellularLocation>
        <location evidence="1">Membrane</location>
        <topology evidence="1">Peripheral membrane protein</topology>
    </subcellularLocation>
</comment>
<evidence type="ECO:0000256" key="2">
    <source>
        <dbReference type="ARBA" id="ARBA00004245"/>
    </source>
</evidence>
<dbReference type="PROSITE" id="PS50003">
    <property type="entry name" value="PH_DOMAIN"/>
    <property type="match status" value="1"/>
</dbReference>
<feature type="domain" description="PH" evidence="8">
    <location>
        <begin position="274"/>
        <end position="382"/>
    </location>
</feature>
<dbReference type="AlphaFoldDB" id="A0A8C8E8W2"/>
<evidence type="ECO:0000313" key="10">
    <source>
        <dbReference type="Ensembl" id="ENSOSUP00000009729.1"/>
    </source>
</evidence>
<dbReference type="InterPro" id="IPR001849">
    <property type="entry name" value="PH_domain"/>
</dbReference>
<dbReference type="CDD" id="cd06801">
    <property type="entry name" value="PDZ_syntrophin-like"/>
    <property type="match status" value="1"/>
</dbReference>
<dbReference type="SMART" id="SM00228">
    <property type="entry name" value="PDZ"/>
    <property type="match status" value="1"/>
</dbReference>
<dbReference type="SUPFAM" id="SSF50729">
    <property type="entry name" value="PH domain-like"/>
    <property type="match status" value="1"/>
</dbReference>
<dbReference type="InterPro" id="IPR015482">
    <property type="entry name" value="Syntrophin"/>
</dbReference>
<dbReference type="Pfam" id="PF00169">
    <property type="entry name" value="PH"/>
    <property type="match status" value="1"/>
</dbReference>
<comment type="similarity">
    <text evidence="3">Belongs to the syntrophin family.</text>
</comment>
<dbReference type="Proteomes" id="UP000694552">
    <property type="component" value="Unplaced"/>
</dbReference>
<evidence type="ECO:0000313" key="11">
    <source>
        <dbReference type="Proteomes" id="UP000694552"/>
    </source>
</evidence>
<accession>A0A8C8E8W2</accession>
<evidence type="ECO:0000259" key="9">
    <source>
        <dbReference type="PROSITE" id="PS50106"/>
    </source>
</evidence>
<evidence type="ECO:0000256" key="6">
    <source>
        <dbReference type="ARBA" id="ARBA00023136"/>
    </source>
</evidence>
<dbReference type="InterPro" id="IPR055108">
    <property type="entry name" value="Syntrophin_4th"/>
</dbReference>
<evidence type="ECO:0000256" key="3">
    <source>
        <dbReference type="ARBA" id="ARBA00010798"/>
    </source>
</evidence>
<dbReference type="GO" id="GO:0005856">
    <property type="term" value="C:cytoskeleton"/>
    <property type="evidence" value="ECO:0007669"/>
    <property type="project" value="UniProtKB-SubCell"/>
</dbReference>
<dbReference type="GO" id="GO:0005198">
    <property type="term" value="F:structural molecule activity"/>
    <property type="evidence" value="ECO:0007669"/>
    <property type="project" value="InterPro"/>
</dbReference>
<evidence type="ECO:0000256" key="5">
    <source>
        <dbReference type="ARBA" id="ARBA00022737"/>
    </source>
</evidence>
<reference evidence="10" key="1">
    <citation type="submission" date="2025-08" db="UniProtKB">
        <authorList>
            <consortium name="Ensembl"/>
        </authorList>
    </citation>
    <scope>IDENTIFICATION</scope>
</reference>
<keyword evidence="4" id="KW-0963">Cytoplasm</keyword>
<organism evidence="10 11">
    <name type="scientific">Otus sunia</name>
    <name type="common">Oriental scops-owl</name>
    <dbReference type="NCBI Taxonomy" id="257818"/>
    <lineage>
        <taxon>Eukaryota</taxon>
        <taxon>Metazoa</taxon>
        <taxon>Chordata</taxon>
        <taxon>Craniata</taxon>
        <taxon>Vertebrata</taxon>
        <taxon>Euteleostomi</taxon>
        <taxon>Archelosauria</taxon>
        <taxon>Archosauria</taxon>
        <taxon>Dinosauria</taxon>
        <taxon>Saurischia</taxon>
        <taxon>Theropoda</taxon>
        <taxon>Coelurosauria</taxon>
        <taxon>Aves</taxon>
        <taxon>Neognathae</taxon>
        <taxon>Neoaves</taxon>
        <taxon>Telluraves</taxon>
        <taxon>Strigiformes</taxon>
        <taxon>Strigidae</taxon>
        <taxon>Otus</taxon>
    </lineage>
</organism>
<evidence type="ECO:0000259" key="8">
    <source>
        <dbReference type="PROSITE" id="PS50003"/>
    </source>
</evidence>
<dbReference type="InterPro" id="IPR041428">
    <property type="entry name" value="PHsplit_syntrophin"/>
</dbReference>
<dbReference type="PANTHER" id="PTHR10554">
    <property type="entry name" value="SYNTROPHIN"/>
    <property type="match status" value="1"/>
</dbReference>
<dbReference type="InterPro" id="IPR036034">
    <property type="entry name" value="PDZ_sf"/>
</dbReference>
<keyword evidence="7" id="KW-0206">Cytoskeleton</keyword>
<name>A0A8C8E8W2_9STRI</name>
<sequence length="486" mass="51928">PVAGPWVPVAGPWVPVAGALGAGSPGEELLLCGWPSEGLGRRLSKEMPVALAGSSPGAAVATGWAQHLLWGERSALGGSLGQAVLGRGRENKMPILISKIFKGLAADQTEALYVGDAILSVNGTDLSEATHDEAVQALKKTGKEVVLEVKYMKEISPYFKNSSAGATVSWDPSPATLQKRSSPLLPPRELRESRTVPLKMCYVSRKCLPTDPEHRYLEVCSADGRVALFLRAKDEATAQSWLSAIQANTGALLPRVKEELRAQLAGAGVVAGRDVKHVGWLTEQLPSAGTRNLLAVLTEKELLLYGSLPQSRDALGKPAHSYPLIATRLVHSGPAKGSALYEAELSFALRSGTRLGVQTHLFSLESPRDLALWTRLLVDGTHGAAELAQEVSAACSWKGQDCTLSVHIDKGFTISTTEPGLSKTILLQQPFEKLQMSSDDGTKMLYLDFGGPEGEIQLDLHSCPKTIVFIIHSFLSAKVTRLGLLA</sequence>
<dbReference type="Pfam" id="PF23012">
    <property type="entry name" value="Syntrophin_4th"/>
    <property type="match status" value="1"/>
</dbReference>
<keyword evidence="11" id="KW-1185">Reference proteome</keyword>
<dbReference type="SUPFAM" id="SSF50156">
    <property type="entry name" value="PDZ domain-like"/>
    <property type="match status" value="1"/>
</dbReference>
<dbReference type="PROSITE" id="PS50106">
    <property type="entry name" value="PDZ"/>
    <property type="match status" value="1"/>
</dbReference>
<evidence type="ECO:0000256" key="4">
    <source>
        <dbReference type="ARBA" id="ARBA00022490"/>
    </source>
</evidence>
<feature type="domain" description="PDZ" evidence="9">
    <location>
        <begin position="68"/>
        <end position="153"/>
    </location>
</feature>
<protein>
    <submittedName>
        <fullName evidence="10">Syntrophin alpha 1</fullName>
    </submittedName>
</protein>